<comment type="catalytic activity">
    <reaction evidence="6">
        <text>a 2'-deoxyadenosine in DNA + S-adenosyl-L-methionine = an N(6)-methyl-2'-deoxyadenosine in DNA + S-adenosyl-L-homocysteine + H(+)</text>
        <dbReference type="Rhea" id="RHEA:15197"/>
        <dbReference type="Rhea" id="RHEA-COMP:12418"/>
        <dbReference type="Rhea" id="RHEA-COMP:12419"/>
        <dbReference type="ChEBI" id="CHEBI:15378"/>
        <dbReference type="ChEBI" id="CHEBI:57856"/>
        <dbReference type="ChEBI" id="CHEBI:59789"/>
        <dbReference type="ChEBI" id="CHEBI:90615"/>
        <dbReference type="ChEBI" id="CHEBI:90616"/>
        <dbReference type="EC" id="2.1.1.72"/>
    </reaction>
</comment>
<dbReference type="GO" id="GO:0006298">
    <property type="term" value="P:mismatch repair"/>
    <property type="evidence" value="ECO:0007669"/>
    <property type="project" value="TreeGrafter"/>
</dbReference>
<dbReference type="Pfam" id="PF02086">
    <property type="entry name" value="MethyltransfD12"/>
    <property type="match status" value="1"/>
</dbReference>
<name>A0AA42J1Q5_9FIRM</name>
<evidence type="ECO:0000256" key="4">
    <source>
        <dbReference type="ARBA" id="ARBA00022679"/>
    </source>
</evidence>
<sequence>MKNPLRYPGGKTKLYSYVKNLLETQNKIGCTFYEPFAGSAALSIMLLESNIIKEAIINEKDPLIYYFWICVFNYTEELISLIEQTEINIENWYKYAEYRKDNVIENKSIVEIGYAGLFLNRTNFSGILKANPLGGKQQTSNYKIDCRFNKKSIIQCIRRLSLLKERIRVYNLDALEFMKKHLRYKHSKKIFVYIDPPYYKEGPGLYRYYYTHQQHYELAKYIKSKSFPWLISYDNVDEIKNMYITNIYINIYLDYSIKTSRKEIELLISNLEIPPIEEENEVLIG</sequence>
<dbReference type="GO" id="GO:0009007">
    <property type="term" value="F:site-specific DNA-methyltransferase (adenine-specific) activity"/>
    <property type="evidence" value="ECO:0007669"/>
    <property type="project" value="UniProtKB-EC"/>
</dbReference>
<dbReference type="GO" id="GO:0009307">
    <property type="term" value="P:DNA restriction-modification system"/>
    <property type="evidence" value="ECO:0007669"/>
    <property type="project" value="InterPro"/>
</dbReference>
<evidence type="ECO:0000313" key="7">
    <source>
        <dbReference type="EMBL" id="MDA3732842.1"/>
    </source>
</evidence>
<dbReference type="PRINTS" id="PR00505">
    <property type="entry name" value="D12N6MTFRASE"/>
</dbReference>
<evidence type="ECO:0000256" key="5">
    <source>
        <dbReference type="ARBA" id="ARBA00022691"/>
    </source>
</evidence>
<dbReference type="Proteomes" id="UP001169242">
    <property type="component" value="Unassembled WGS sequence"/>
</dbReference>
<dbReference type="InterPro" id="IPR023095">
    <property type="entry name" value="Ade_MeTrfase_dom_2"/>
</dbReference>
<dbReference type="PIRSF" id="PIRSF000398">
    <property type="entry name" value="M_m6A_EcoRV"/>
    <property type="match status" value="1"/>
</dbReference>
<dbReference type="PANTHER" id="PTHR30481">
    <property type="entry name" value="DNA ADENINE METHYLASE"/>
    <property type="match status" value="1"/>
</dbReference>
<dbReference type="Gene3D" id="1.10.1020.10">
    <property type="entry name" value="Adenine-specific Methyltransferase, Domain 2"/>
    <property type="match status" value="1"/>
</dbReference>
<comment type="similarity">
    <text evidence="1">Belongs to the N(4)/N(6)-methyltransferase family.</text>
</comment>
<dbReference type="Gene3D" id="3.40.50.150">
    <property type="entry name" value="Vaccinia Virus protein VP39"/>
    <property type="match status" value="1"/>
</dbReference>
<comment type="caution">
    <text evidence="7">The sequence shown here is derived from an EMBL/GenBank/DDBJ whole genome shotgun (WGS) entry which is preliminary data.</text>
</comment>
<proteinExistence type="inferred from homology"/>
<dbReference type="GO" id="GO:0043565">
    <property type="term" value="F:sequence-specific DNA binding"/>
    <property type="evidence" value="ECO:0007669"/>
    <property type="project" value="TreeGrafter"/>
</dbReference>
<evidence type="ECO:0000313" key="8">
    <source>
        <dbReference type="Proteomes" id="UP001169242"/>
    </source>
</evidence>
<evidence type="ECO:0000256" key="1">
    <source>
        <dbReference type="ARBA" id="ARBA00006594"/>
    </source>
</evidence>
<dbReference type="PANTHER" id="PTHR30481:SF2">
    <property type="entry name" value="SITE-SPECIFIC DNA-METHYLTRANSFERASE (ADENINE-SPECIFIC)"/>
    <property type="match status" value="1"/>
</dbReference>
<evidence type="ECO:0000256" key="3">
    <source>
        <dbReference type="ARBA" id="ARBA00022603"/>
    </source>
</evidence>
<dbReference type="InterPro" id="IPR012327">
    <property type="entry name" value="MeTrfase_D12"/>
</dbReference>
<evidence type="ECO:0000256" key="2">
    <source>
        <dbReference type="ARBA" id="ARBA00011900"/>
    </source>
</evidence>
<dbReference type="InterPro" id="IPR012263">
    <property type="entry name" value="M_m6A_EcoRV"/>
</dbReference>
<dbReference type="SUPFAM" id="SSF53335">
    <property type="entry name" value="S-adenosyl-L-methionine-dependent methyltransferases"/>
    <property type="match status" value="1"/>
</dbReference>
<keyword evidence="3 7" id="KW-0489">Methyltransferase</keyword>
<reference evidence="7" key="1">
    <citation type="journal article" date="2023" name="Int. J. Syst. Evol. Microbiol.">
        <title>&lt;i&gt;Holtiella tumoricola&lt;/i&gt; gen. nov. sp. nov., isolated from a human clinical sample.</title>
        <authorList>
            <person name="Allen-Vercoe E."/>
            <person name="Daigneault M.C."/>
            <person name="Vancuren S.J."/>
            <person name="Cochrane K."/>
            <person name="O'Neal L.L."/>
            <person name="Sankaranarayanan K."/>
            <person name="Lawson P.A."/>
        </authorList>
    </citation>
    <scope>NUCLEOTIDE SEQUENCE</scope>
    <source>
        <strain evidence="7">CC70A</strain>
    </source>
</reference>
<dbReference type="EMBL" id="JAQIFT010000057">
    <property type="protein sequence ID" value="MDA3732842.1"/>
    <property type="molecule type" value="Genomic_DNA"/>
</dbReference>
<protein>
    <recommendedName>
        <fullName evidence="2">site-specific DNA-methyltransferase (adenine-specific)</fullName>
        <ecNumber evidence="2">2.1.1.72</ecNumber>
    </recommendedName>
</protein>
<organism evidence="7 8">
    <name type="scientific">Holtiella tumoricola</name>
    <dbReference type="NCBI Taxonomy" id="3018743"/>
    <lineage>
        <taxon>Bacteria</taxon>
        <taxon>Bacillati</taxon>
        <taxon>Bacillota</taxon>
        <taxon>Clostridia</taxon>
        <taxon>Lachnospirales</taxon>
        <taxon>Cellulosilyticaceae</taxon>
        <taxon>Holtiella</taxon>
    </lineage>
</organism>
<gene>
    <name evidence="7" type="ORF">PBV87_15300</name>
</gene>
<keyword evidence="4" id="KW-0808">Transferase</keyword>
<dbReference type="AlphaFoldDB" id="A0AA42J1Q5"/>
<keyword evidence="8" id="KW-1185">Reference proteome</keyword>
<dbReference type="RefSeq" id="WP_271012823.1">
    <property type="nucleotide sequence ID" value="NZ_JAQIFT010000057.1"/>
</dbReference>
<dbReference type="EC" id="2.1.1.72" evidence="2"/>
<accession>A0AA42J1Q5</accession>
<keyword evidence="5" id="KW-0949">S-adenosyl-L-methionine</keyword>
<evidence type="ECO:0000256" key="6">
    <source>
        <dbReference type="ARBA" id="ARBA00047942"/>
    </source>
</evidence>
<dbReference type="GO" id="GO:1904047">
    <property type="term" value="F:S-adenosyl-L-methionine binding"/>
    <property type="evidence" value="ECO:0007669"/>
    <property type="project" value="TreeGrafter"/>
</dbReference>
<dbReference type="InterPro" id="IPR029063">
    <property type="entry name" value="SAM-dependent_MTases_sf"/>
</dbReference>
<dbReference type="GO" id="GO:0032259">
    <property type="term" value="P:methylation"/>
    <property type="evidence" value="ECO:0007669"/>
    <property type="project" value="UniProtKB-KW"/>
</dbReference>